<keyword evidence="3" id="KW-1185">Reference proteome</keyword>
<reference evidence="2 3" key="1">
    <citation type="submission" date="2013-03" db="EMBL/GenBank/DDBJ databases">
        <title>Whole genome shotgun sequencing of Clostridium sartagoforme AAU1.</title>
        <authorList>
            <person name="Joshi C.G."/>
            <person name="Duggirala S.M."/>
            <person name="Nathani N.M."/>
            <person name="Bhatt V.D."/>
            <person name="Patel A.K."/>
            <person name="Pandya P.R."/>
            <person name="KaPatel J.A."/>
        </authorList>
    </citation>
    <scope>NUCLEOTIDE SEQUENCE [LARGE SCALE GENOMIC DNA]</scope>
    <source>
        <strain evidence="2 3">AAU1</strain>
    </source>
</reference>
<evidence type="ECO:0000313" key="2">
    <source>
        <dbReference type="EMBL" id="EOR26467.1"/>
    </source>
</evidence>
<accession>R9CAY0</accession>
<evidence type="ECO:0000256" key="1">
    <source>
        <dbReference type="SAM" id="Phobius"/>
    </source>
</evidence>
<feature type="transmembrane region" description="Helical" evidence="1">
    <location>
        <begin position="12"/>
        <end position="35"/>
    </location>
</feature>
<dbReference type="Proteomes" id="UP000013988">
    <property type="component" value="Unassembled WGS sequence"/>
</dbReference>
<protein>
    <submittedName>
        <fullName evidence="2">Uncharacterized protein</fullName>
    </submittedName>
</protein>
<keyword evidence="1" id="KW-0472">Membrane</keyword>
<name>R9CAY0_9CLOT</name>
<dbReference type="RefSeq" id="WP_016206962.1">
    <property type="nucleotide sequence ID" value="NZ_ASRV01000092.1"/>
</dbReference>
<proteinExistence type="predicted"/>
<comment type="caution">
    <text evidence="2">The sequence shown here is derived from an EMBL/GenBank/DDBJ whole genome shotgun (WGS) entry which is preliminary data.</text>
</comment>
<keyword evidence="1" id="KW-0812">Transmembrane</keyword>
<organism evidence="2 3">
    <name type="scientific">Clostridium sartagoforme AAU1</name>
    <dbReference type="NCBI Taxonomy" id="1202534"/>
    <lineage>
        <taxon>Bacteria</taxon>
        <taxon>Bacillati</taxon>
        <taxon>Bacillota</taxon>
        <taxon>Clostridia</taxon>
        <taxon>Eubacteriales</taxon>
        <taxon>Clostridiaceae</taxon>
        <taxon>Clostridium</taxon>
    </lineage>
</organism>
<gene>
    <name evidence="2" type="ORF">A500_07826</name>
</gene>
<dbReference type="AlphaFoldDB" id="R9CAY0"/>
<evidence type="ECO:0000313" key="3">
    <source>
        <dbReference type="Proteomes" id="UP000013988"/>
    </source>
</evidence>
<keyword evidence="1" id="KW-1133">Transmembrane helix</keyword>
<dbReference type="EMBL" id="ASRV01000092">
    <property type="protein sequence ID" value="EOR26467.1"/>
    <property type="molecule type" value="Genomic_DNA"/>
</dbReference>
<sequence length="45" mass="4991">MRLSIDNRIDIINGSSLAATIGAGACVLVFEWGIINFYKIFENML</sequence>
<dbReference type="PROSITE" id="PS51257">
    <property type="entry name" value="PROKAR_LIPOPROTEIN"/>
    <property type="match status" value="1"/>
</dbReference>
<dbReference type="PATRIC" id="fig|1202534.3.peg.1564"/>